<evidence type="ECO:0000256" key="10">
    <source>
        <dbReference type="SAM" id="MobiDB-lite"/>
    </source>
</evidence>
<comment type="caution">
    <text evidence="12">The sequence shown here is derived from an EMBL/GenBank/DDBJ whole genome shotgun (WGS) entry which is preliminary data.</text>
</comment>
<keyword evidence="13" id="KW-1185">Reference proteome</keyword>
<evidence type="ECO:0000256" key="5">
    <source>
        <dbReference type="ARBA" id="ARBA00023159"/>
    </source>
</evidence>
<protein>
    <recommendedName>
        <fullName evidence="3 9">Mediator of RNA polymerase II transcription subunit 14</fullName>
    </recommendedName>
    <alternativeName>
        <fullName evidence="8 9">Mediator complex subunit 14</fullName>
    </alternativeName>
</protein>
<reference evidence="12 13" key="1">
    <citation type="journal article" date="2020" name="Genomics">
        <title>Complete, high-quality genomes from long-read metagenomic sequencing of two wolf lichen thalli reveals enigmatic genome architecture.</title>
        <authorList>
            <person name="McKenzie S.K."/>
            <person name="Walston R.F."/>
            <person name="Allen J.L."/>
        </authorList>
    </citation>
    <scope>NUCLEOTIDE SEQUENCE [LARGE SCALE GENOMIC DNA]</scope>
    <source>
        <strain evidence="12">WasteWater2</strain>
    </source>
</reference>
<evidence type="ECO:0000256" key="3">
    <source>
        <dbReference type="ARBA" id="ARBA00019619"/>
    </source>
</evidence>
<gene>
    <name evidence="12" type="ORF">HO173_008749</name>
</gene>
<dbReference type="PANTHER" id="PTHR12809">
    <property type="entry name" value="MEDIATOR COMPLEX SUBUNIT"/>
    <property type="match status" value="1"/>
</dbReference>
<dbReference type="GeneID" id="59290403"/>
<evidence type="ECO:0000256" key="6">
    <source>
        <dbReference type="ARBA" id="ARBA00023163"/>
    </source>
</evidence>
<dbReference type="Pfam" id="PF08638">
    <property type="entry name" value="Med14"/>
    <property type="match status" value="1"/>
</dbReference>
<evidence type="ECO:0000256" key="9">
    <source>
        <dbReference type="RuleBase" id="RU365082"/>
    </source>
</evidence>
<evidence type="ECO:0000256" key="7">
    <source>
        <dbReference type="ARBA" id="ARBA00023242"/>
    </source>
</evidence>
<evidence type="ECO:0000256" key="1">
    <source>
        <dbReference type="ARBA" id="ARBA00004123"/>
    </source>
</evidence>
<dbReference type="OrthoDB" id="205099at2759"/>
<dbReference type="Pfam" id="PF26204">
    <property type="entry name" value="Med14_fung"/>
    <property type="match status" value="1"/>
</dbReference>
<dbReference type="PANTHER" id="PTHR12809:SF2">
    <property type="entry name" value="MEDIATOR OF RNA POLYMERASE II TRANSCRIPTION SUBUNIT 14"/>
    <property type="match status" value="1"/>
</dbReference>
<evidence type="ECO:0000256" key="8">
    <source>
        <dbReference type="ARBA" id="ARBA00032007"/>
    </source>
</evidence>
<dbReference type="GO" id="GO:0070847">
    <property type="term" value="C:core mediator complex"/>
    <property type="evidence" value="ECO:0007669"/>
    <property type="project" value="TreeGrafter"/>
</dbReference>
<sequence>MPIGKIESIQRARGDSLEGKEESVGGVALEQTKQRDEVVDNKSHSMPGILPRAEVISKGPMGMKMAADVQSDARVEGDTHDVKMGDYRNGYAQTNGDHGLMNGTYANGIPSSPSSIQRKTSAAIEKLVGQLPPEIEHVTFGYVPFSSLISRLVQETFNDLTDVINDMSDMPVPQPSQSEPHNHVHQQLNGNGDTSQANVQKKLRMLYFASDRRAQFVKILILSRWARQVEAVSRVIDLNFWLSNQIGQYDECCSWMGELKRRLIPLREPNPDIKTALEVLSLGKASWLPDLSYLPPEPLTPQELVNALRRINTLLSIRLNLQENIPPVFRDYSIASGRATFHVVDEFEVDLSIAEEDASSQLYFIDFRFAFSPKPMELPAGRLRNEIEGRANDVLKHDGLQGLFDFLHNLVLTHKLLVLRNQAHEMVRGHWSEHLQVEAVHRSVVLQYWSNRPGGKNWIEIGLKRGKEVRLSYSSRSQRIPHIALRWFRNGKEVDNVTVEIRLGELSLLNIVQEIIALHTNYIFQEMAAKLNESSLYSGGFMRCKRNSSMTEPLNASLLVQLTTSKAVKVVQEPVSGRFAVLPASHLNSRAEHELNRLASPATEGASQLAHLRSIASQEEVDASARSMGLEPVRSLNPGQDTMQRLFPKNTQRTKFFRRQAWSANWILAFTTGLEGDSWWIVELQDKATLIESATSNSVSGPRLRAAYKVAATDPQSLVTDQSYTALAHIERNAVGMISQYCDTRHLSASKIPHKVHFSAPSSTGIRTPTILFRFPGERAPSLLSTPSASSLPWANEMVKLDYRGLDCSHKSAIHMISARMQKPVSNVKDLVFAIPSIIFHPTSGAFTFQVLAKVGETNIPNITRRLSAIGLLLDFVSTIQSHKLTFQRASLTHIEFVYNKIPSPLKATIYFPPDGPMRVSLAKPNPHLRIVDYLTARLKPQGLASVIGVMRMTLPVVRALAAVETVHTNGGVAVLTRSEQWYQLRYSAPYPKGGFDVRLRQRRDELMWIVPEESIKKAETGNEAFEEGLKGALRGKGDGWRGMTKGGIVADLKGVENLIARMDEIFSTGGHTPGESNLRKRKAEGDVVEID</sequence>
<comment type="subunit">
    <text evidence="9">Component of the Mediator complex.</text>
</comment>
<dbReference type="EMBL" id="JACCJC010000042">
    <property type="protein sequence ID" value="KAF6232993.1"/>
    <property type="molecule type" value="Genomic_DNA"/>
</dbReference>
<dbReference type="GO" id="GO:0006357">
    <property type="term" value="P:regulation of transcription by RNA polymerase II"/>
    <property type="evidence" value="ECO:0007669"/>
    <property type="project" value="InterPro"/>
</dbReference>
<dbReference type="GO" id="GO:0003712">
    <property type="term" value="F:transcription coregulator activity"/>
    <property type="evidence" value="ECO:0007669"/>
    <property type="project" value="UniProtKB-UniRule"/>
</dbReference>
<dbReference type="RefSeq" id="XP_037162415.1">
    <property type="nucleotide sequence ID" value="XM_037310645.1"/>
</dbReference>
<keyword evidence="5 9" id="KW-0010">Activator</keyword>
<keyword evidence="6 9" id="KW-0804">Transcription</keyword>
<accession>A0A8H6L2G0</accession>
<feature type="compositionally biased region" description="Basic and acidic residues" evidence="10">
    <location>
        <begin position="8"/>
        <end position="23"/>
    </location>
</feature>
<keyword evidence="7 9" id="KW-0539">Nucleus</keyword>
<evidence type="ECO:0000313" key="13">
    <source>
        <dbReference type="Proteomes" id="UP000578531"/>
    </source>
</evidence>
<feature type="region of interest" description="Disordered" evidence="10">
    <location>
        <begin position="171"/>
        <end position="195"/>
    </location>
</feature>
<dbReference type="GO" id="GO:0016592">
    <property type="term" value="C:mediator complex"/>
    <property type="evidence" value="ECO:0007669"/>
    <property type="project" value="UniProtKB-UniRule"/>
</dbReference>
<feature type="compositionally biased region" description="Basic and acidic residues" evidence="10">
    <location>
        <begin position="32"/>
        <end position="43"/>
    </location>
</feature>
<dbReference type="Proteomes" id="UP000578531">
    <property type="component" value="Unassembled WGS sequence"/>
</dbReference>
<proteinExistence type="inferred from homology"/>
<name>A0A8H6L2G0_9LECA</name>
<evidence type="ECO:0000259" key="11">
    <source>
        <dbReference type="Pfam" id="PF08638"/>
    </source>
</evidence>
<comment type="subcellular location">
    <subcellularLocation>
        <location evidence="1 9">Nucleus</location>
    </subcellularLocation>
</comment>
<comment type="similarity">
    <text evidence="2 9">Belongs to the Mediator complex subunit 14 family.</text>
</comment>
<dbReference type="InterPro" id="IPR013947">
    <property type="entry name" value="Mediator_Med14"/>
</dbReference>
<comment type="function">
    <text evidence="9">Component of the Mediator complex, a coactivator involved in the regulated transcription of nearly all RNA polymerase II-dependent genes. Mediator functions as a bridge to convey information from gene-specific regulatory proteins to the basal RNA polymerase II transcription machinery. Mediator is recruited to promoters by direct interactions with regulatory proteins and serves as a scaffold for the assembly of a functional preinitiation complex with RNA polymerase II and the general transcription factors.</text>
</comment>
<dbReference type="AlphaFoldDB" id="A0A8H6L2G0"/>
<feature type="region of interest" description="Disordered" evidence="10">
    <location>
        <begin position="1070"/>
        <end position="1092"/>
    </location>
</feature>
<organism evidence="12 13">
    <name type="scientific">Letharia columbiana</name>
    <dbReference type="NCBI Taxonomy" id="112416"/>
    <lineage>
        <taxon>Eukaryota</taxon>
        <taxon>Fungi</taxon>
        <taxon>Dikarya</taxon>
        <taxon>Ascomycota</taxon>
        <taxon>Pezizomycotina</taxon>
        <taxon>Lecanoromycetes</taxon>
        <taxon>OSLEUM clade</taxon>
        <taxon>Lecanoromycetidae</taxon>
        <taxon>Lecanorales</taxon>
        <taxon>Lecanorineae</taxon>
        <taxon>Parmeliaceae</taxon>
        <taxon>Letharia</taxon>
    </lineage>
</organism>
<evidence type="ECO:0000256" key="2">
    <source>
        <dbReference type="ARBA" id="ARBA00007813"/>
    </source>
</evidence>
<evidence type="ECO:0000313" key="12">
    <source>
        <dbReference type="EMBL" id="KAF6232993.1"/>
    </source>
</evidence>
<feature type="domain" description="Mediator complex subunit MED14 N-terminal" evidence="11">
    <location>
        <begin position="142"/>
        <end position="354"/>
    </location>
</feature>
<dbReference type="InterPro" id="IPR055122">
    <property type="entry name" value="Med14_N"/>
</dbReference>
<feature type="region of interest" description="Disordered" evidence="10">
    <location>
        <begin position="1"/>
        <end position="46"/>
    </location>
</feature>
<feature type="compositionally biased region" description="Polar residues" evidence="10">
    <location>
        <begin position="175"/>
        <end position="195"/>
    </location>
</feature>
<keyword evidence="4 9" id="KW-0805">Transcription regulation</keyword>
<evidence type="ECO:0000256" key="4">
    <source>
        <dbReference type="ARBA" id="ARBA00023015"/>
    </source>
</evidence>